<reference evidence="3" key="1">
    <citation type="submission" date="2022-08" db="EMBL/GenBank/DDBJ databases">
        <title>Whole genome sequencing of non-tuberculosis mycobacteria type-strains.</title>
        <authorList>
            <person name="Igarashi Y."/>
            <person name="Osugi A."/>
            <person name="Mitarai S."/>
        </authorList>
    </citation>
    <scope>NUCLEOTIDE SEQUENCE</scope>
    <source>
        <strain evidence="3">DSM 45127</strain>
    </source>
</reference>
<dbReference type="Pfam" id="PF02585">
    <property type="entry name" value="PIG-L"/>
    <property type="match status" value="1"/>
</dbReference>
<dbReference type="RefSeq" id="WP_240263394.1">
    <property type="nucleotide sequence ID" value="NZ_CP092488.2"/>
</dbReference>
<evidence type="ECO:0000313" key="3">
    <source>
        <dbReference type="EMBL" id="UMB71641.1"/>
    </source>
</evidence>
<sequence length="255" mass="27288">MNPSDEGSRTARFQTSPVAEGGTSVEAWTSWDDGLLTLDLRRCPGLTVVAPHPDDETLGLGATMAALSAAGVDVQVVSVTDGESAYPDSTPQQRKELKALRRKEVRRSARILGVAEPISLDFPDGELAGLEHDIATRLASLLGSHPAGRWCAATWRGDGHPDHETVGRAAAAAAARTGAELVEYPVWMWHWAQPGDPAVPWSRARRISLTDRAIQAKHAAVKCFPSQTRPTSDGYTVLPPTVVARALAVGEVMFI</sequence>
<accession>A0ABY3VQB3</accession>
<dbReference type="Proteomes" id="UP001055336">
    <property type="component" value="Chromosome"/>
</dbReference>
<evidence type="ECO:0000313" key="4">
    <source>
        <dbReference type="Proteomes" id="UP001055336"/>
    </source>
</evidence>
<name>A0ABY3VQB3_9MYCO</name>
<dbReference type="Gene3D" id="3.40.50.10320">
    <property type="entry name" value="LmbE-like"/>
    <property type="match status" value="1"/>
</dbReference>
<feature type="region of interest" description="Disordered" evidence="2">
    <location>
        <begin position="1"/>
        <end position="24"/>
    </location>
</feature>
<evidence type="ECO:0000256" key="1">
    <source>
        <dbReference type="ARBA" id="ARBA00022833"/>
    </source>
</evidence>
<dbReference type="InterPro" id="IPR003737">
    <property type="entry name" value="GlcNAc_PI_deacetylase-related"/>
</dbReference>
<keyword evidence="4" id="KW-1185">Reference proteome</keyword>
<protein>
    <submittedName>
        <fullName evidence="3">PIG-L family deacetylase</fullName>
    </submittedName>
</protein>
<organism evidence="3 4">
    <name type="scientific">Mycobacterium paraterrae</name>
    <dbReference type="NCBI Taxonomy" id="577492"/>
    <lineage>
        <taxon>Bacteria</taxon>
        <taxon>Bacillati</taxon>
        <taxon>Actinomycetota</taxon>
        <taxon>Actinomycetes</taxon>
        <taxon>Mycobacteriales</taxon>
        <taxon>Mycobacteriaceae</taxon>
        <taxon>Mycobacterium</taxon>
    </lineage>
</organism>
<feature type="compositionally biased region" description="Polar residues" evidence="2">
    <location>
        <begin position="1"/>
        <end position="17"/>
    </location>
</feature>
<dbReference type="InterPro" id="IPR024078">
    <property type="entry name" value="LmbE-like_dom_sf"/>
</dbReference>
<evidence type="ECO:0000256" key="2">
    <source>
        <dbReference type="SAM" id="MobiDB-lite"/>
    </source>
</evidence>
<dbReference type="EMBL" id="CP092488">
    <property type="protein sequence ID" value="UMB71641.1"/>
    <property type="molecule type" value="Genomic_DNA"/>
</dbReference>
<proteinExistence type="predicted"/>
<gene>
    <name evidence="3" type="ORF">MKK62_10620</name>
</gene>
<dbReference type="SUPFAM" id="SSF102588">
    <property type="entry name" value="LmbE-like"/>
    <property type="match status" value="1"/>
</dbReference>
<dbReference type="PANTHER" id="PTHR12993:SF29">
    <property type="entry name" value="BLR3841 PROTEIN"/>
    <property type="match status" value="1"/>
</dbReference>
<dbReference type="PANTHER" id="PTHR12993">
    <property type="entry name" value="N-ACETYLGLUCOSAMINYL-PHOSPHATIDYLINOSITOL DE-N-ACETYLASE-RELATED"/>
    <property type="match status" value="1"/>
</dbReference>
<keyword evidence="1" id="KW-0862">Zinc</keyword>